<comment type="caution">
    <text evidence="1">The sequence shown here is derived from an EMBL/GenBank/DDBJ whole genome shotgun (WGS) entry which is preliminary data.</text>
</comment>
<dbReference type="InterPro" id="IPR019734">
    <property type="entry name" value="TPR_rpt"/>
</dbReference>
<dbReference type="SMART" id="SM00028">
    <property type="entry name" value="TPR"/>
    <property type="match status" value="8"/>
</dbReference>
<dbReference type="OrthoDB" id="2978551at2759"/>
<dbReference type="SUPFAM" id="SSF48452">
    <property type="entry name" value="TPR-like"/>
    <property type="match status" value="3"/>
</dbReference>
<dbReference type="EMBL" id="JAACJJ010000017">
    <property type="protein sequence ID" value="KAF5323798.1"/>
    <property type="molecule type" value="Genomic_DNA"/>
</dbReference>
<keyword evidence="2" id="KW-1185">Reference proteome</keyword>
<name>A0A8H5BJT9_9AGAR</name>
<sequence>MPIEDKSRADSVRSTLAPMPVVHDDIPAVKSVETSIKLLAQIVEEIHTSFVEVSEGLKTAQGQVGELKETTSQLRVYCERNLDVLERAPKLGDSINDLTTLLKSFLDDAVPLIPLSSPDRTKGWKAWKNHTKIEKGAQELNLAARQCYAAILMMVFDANEQAAMQQIADIKRKVSHLMTGKGPLALTSSSSMKAIELPSDSSSNGSDVAELVLTRTSAGTMIWKSPTPVQQQVISEIYLKYQIDSIADSLSGLSTLDLTYMVEPVESYVQPYAPVLTSMYSGSDIPTLQKDLMARALEIRNTLENEPSDVSIQEGAWDLVNLAIGLHYAGMSEEAAKMGKWTVSLFRTLVGADEAIYSPYLIHSLKHLSRYNEDIGNNDGALEAIEEAAEISKGLQTPTAPVEIRVQYGGVLSTYAHKMSSIRKDQKRAIELAEQSVKLMEDINGIDFLPPSYERVDGVVQVSRTFLTRLYQTSPSDQAIADYARALRELSNCLIADDQQQESLDAKLRALPILQDMPSLLADDMDTELAGILYELISQKCKSLLLPEKLLEYAEECVRIYRRHTDLNASMYGRCLCDALWEKANALNTLCRDSDALEVWKEIAEIAQQMMQDQAYYADALYQVSWSFRRLKRHEEAASVRTQSVLTYEAINNTTTGSQANGHYDLCIDYQLARRFPEAVEAAKKAVDQYRVLAFTEADKWTRQIGQALSALANSLFSAGEHEAALNEGHESIQIFESLIKTDPECVKSYVYSLRVNIGLAITVNNESKAIERMDDVLRHMRQLATDFPEEASLALLEAELDYGHNLDRLDRIQEARKYLEDLIAKWEVEEHPHVEKEAFANLHISALISYASILDNQGHTDLALVPIQKGTDIGKPFSETSPVLAGQTVGAMYRHAHLLVELGRYDEALVVAEETLKFNRETKMDNASHLVGTLHVVALAADHTHAYDRVVEVSQEAVDICKSADFVEYCQTNPRSFCLLSRSLQLLSSGQADSGNLELGFKYGQEAVHDAKALRANSRVASADVEQYYMEANGHLGAMYLANDKFAEARGTFEETRAYFTEKVKERNGQFGSLISILRRLGIIYCSEGKHEEGHAAAQEAKKYLDHLAEVFPGLHKLVHIDMRHELSTPSLQVLNRLKEKLSCEHQAELTF</sequence>
<dbReference type="InterPro" id="IPR011990">
    <property type="entry name" value="TPR-like_helical_dom_sf"/>
</dbReference>
<evidence type="ECO:0008006" key="3">
    <source>
        <dbReference type="Google" id="ProtNLM"/>
    </source>
</evidence>
<organism evidence="1 2">
    <name type="scientific">Psilocybe cf. subviscida</name>
    <dbReference type="NCBI Taxonomy" id="2480587"/>
    <lineage>
        <taxon>Eukaryota</taxon>
        <taxon>Fungi</taxon>
        <taxon>Dikarya</taxon>
        <taxon>Basidiomycota</taxon>
        <taxon>Agaricomycotina</taxon>
        <taxon>Agaricomycetes</taxon>
        <taxon>Agaricomycetidae</taxon>
        <taxon>Agaricales</taxon>
        <taxon>Agaricineae</taxon>
        <taxon>Strophariaceae</taxon>
        <taxon>Psilocybe</taxon>
    </lineage>
</organism>
<proteinExistence type="predicted"/>
<accession>A0A8H5BJT9</accession>
<dbReference type="AlphaFoldDB" id="A0A8H5BJT9"/>
<gene>
    <name evidence="1" type="ORF">D9619_012948</name>
</gene>
<reference evidence="1 2" key="1">
    <citation type="journal article" date="2020" name="ISME J.">
        <title>Uncovering the hidden diversity of litter-decomposition mechanisms in mushroom-forming fungi.</title>
        <authorList>
            <person name="Floudas D."/>
            <person name="Bentzer J."/>
            <person name="Ahren D."/>
            <person name="Johansson T."/>
            <person name="Persson P."/>
            <person name="Tunlid A."/>
        </authorList>
    </citation>
    <scope>NUCLEOTIDE SEQUENCE [LARGE SCALE GENOMIC DNA]</scope>
    <source>
        <strain evidence="1 2">CBS 101986</strain>
    </source>
</reference>
<dbReference type="Gene3D" id="1.25.40.10">
    <property type="entry name" value="Tetratricopeptide repeat domain"/>
    <property type="match status" value="2"/>
</dbReference>
<evidence type="ECO:0000313" key="1">
    <source>
        <dbReference type="EMBL" id="KAF5323798.1"/>
    </source>
</evidence>
<dbReference type="Proteomes" id="UP000567179">
    <property type="component" value="Unassembled WGS sequence"/>
</dbReference>
<protein>
    <recommendedName>
        <fullName evidence="3">TPR-like protein</fullName>
    </recommendedName>
</protein>
<evidence type="ECO:0000313" key="2">
    <source>
        <dbReference type="Proteomes" id="UP000567179"/>
    </source>
</evidence>